<proteinExistence type="predicted"/>
<dbReference type="PROSITE" id="PS50041">
    <property type="entry name" value="C_TYPE_LECTIN_2"/>
    <property type="match status" value="1"/>
</dbReference>
<evidence type="ECO:0000313" key="4">
    <source>
        <dbReference type="EnsemblMetazoa" id="G8004.1:cds"/>
    </source>
</evidence>
<evidence type="ECO:0000259" key="3">
    <source>
        <dbReference type="PROSITE" id="PS50041"/>
    </source>
</evidence>
<dbReference type="InterPro" id="IPR016187">
    <property type="entry name" value="CTDL_fold"/>
</dbReference>
<dbReference type="SUPFAM" id="SSF56436">
    <property type="entry name" value="C-type lectin-like"/>
    <property type="match status" value="1"/>
</dbReference>
<dbReference type="InterPro" id="IPR001304">
    <property type="entry name" value="C-type_lectin-like"/>
</dbReference>
<dbReference type="CDD" id="cd00037">
    <property type="entry name" value="CLECT"/>
    <property type="match status" value="1"/>
</dbReference>
<dbReference type="InterPro" id="IPR018378">
    <property type="entry name" value="C-type_lectin_CS"/>
</dbReference>
<keyword evidence="5" id="KW-1185">Reference proteome</keyword>
<evidence type="ECO:0000313" key="5">
    <source>
        <dbReference type="Proteomes" id="UP000005408"/>
    </source>
</evidence>
<dbReference type="OrthoDB" id="6051775at2759"/>
<name>A0A8W8NT72_MAGGI</name>
<organism evidence="4 5">
    <name type="scientific">Magallana gigas</name>
    <name type="common">Pacific oyster</name>
    <name type="synonym">Crassostrea gigas</name>
    <dbReference type="NCBI Taxonomy" id="29159"/>
    <lineage>
        <taxon>Eukaryota</taxon>
        <taxon>Metazoa</taxon>
        <taxon>Spiralia</taxon>
        <taxon>Lophotrochozoa</taxon>
        <taxon>Mollusca</taxon>
        <taxon>Bivalvia</taxon>
        <taxon>Autobranchia</taxon>
        <taxon>Pteriomorphia</taxon>
        <taxon>Ostreida</taxon>
        <taxon>Ostreoidea</taxon>
        <taxon>Ostreidae</taxon>
        <taxon>Magallana</taxon>
    </lineage>
</organism>
<dbReference type="SMART" id="SM00034">
    <property type="entry name" value="CLECT"/>
    <property type="match status" value="1"/>
</dbReference>
<feature type="signal peptide" evidence="2">
    <location>
        <begin position="1"/>
        <end position="18"/>
    </location>
</feature>
<dbReference type="InterPro" id="IPR050111">
    <property type="entry name" value="C-type_lectin/snaclec_domain"/>
</dbReference>
<feature type="domain" description="C-type lectin" evidence="3">
    <location>
        <begin position="107"/>
        <end position="229"/>
    </location>
</feature>
<dbReference type="PROSITE" id="PS00615">
    <property type="entry name" value="C_TYPE_LECTIN_1"/>
    <property type="match status" value="1"/>
</dbReference>
<dbReference type="Pfam" id="PF00059">
    <property type="entry name" value="Lectin_C"/>
    <property type="match status" value="1"/>
</dbReference>
<dbReference type="Proteomes" id="UP000005408">
    <property type="component" value="Unassembled WGS sequence"/>
</dbReference>
<dbReference type="EnsemblMetazoa" id="G8004.1">
    <property type="protein sequence ID" value="G8004.1:cds"/>
    <property type="gene ID" value="G8004"/>
</dbReference>
<protein>
    <recommendedName>
        <fullName evidence="3">C-type lectin domain-containing protein</fullName>
    </recommendedName>
</protein>
<keyword evidence="1" id="KW-1015">Disulfide bond</keyword>
<evidence type="ECO:0000256" key="1">
    <source>
        <dbReference type="ARBA" id="ARBA00023157"/>
    </source>
</evidence>
<dbReference type="InterPro" id="IPR016186">
    <property type="entry name" value="C-type_lectin-like/link_sf"/>
</dbReference>
<keyword evidence="2" id="KW-0732">Signal</keyword>
<accession>A0A8W8NT72</accession>
<reference evidence="4" key="1">
    <citation type="submission" date="2022-08" db="UniProtKB">
        <authorList>
            <consortium name="EnsemblMetazoa"/>
        </authorList>
    </citation>
    <scope>IDENTIFICATION</scope>
    <source>
        <strain evidence="4">05x7-T-G4-1.051#20</strain>
    </source>
</reference>
<dbReference type="AlphaFoldDB" id="A0A8W8NT72"/>
<evidence type="ECO:0000256" key="2">
    <source>
        <dbReference type="SAM" id="SignalP"/>
    </source>
</evidence>
<feature type="chain" id="PRO_5036482091" description="C-type lectin domain-containing protein" evidence="2">
    <location>
        <begin position="19"/>
        <end position="235"/>
    </location>
</feature>
<sequence length="235" mass="27995">MLRTLSWFVAALLFSVHCLQRQFRYSRLYKEVTNSSLAVLYGEDCSLVHCAGLCSGDDYCMEFLYSEISRHCIGLHCVKKDNYLYQYMGPESSNMLRYEKEFNWVEYLGHYYFYGEEKFTWEDAKLECQKKCAHLVEIETKEKSDWLMTKFLLKEDCGYIFKTCTAWTGLNDRHLEGHYVWDHSNTSMVFTNWYKFEPSKGDARDCVDILRNGEWNDRPCSFLNAFICEKSIRQY</sequence>
<dbReference type="Gene3D" id="3.10.100.10">
    <property type="entry name" value="Mannose-Binding Protein A, subunit A"/>
    <property type="match status" value="1"/>
</dbReference>
<dbReference type="PANTHER" id="PTHR22803">
    <property type="entry name" value="MANNOSE, PHOSPHOLIPASE, LECTIN RECEPTOR RELATED"/>
    <property type="match status" value="1"/>
</dbReference>